<dbReference type="InterPro" id="IPR000510">
    <property type="entry name" value="Nase/OxRdtase_comp1"/>
</dbReference>
<keyword evidence="5 6" id="KW-0535">Nitrogen fixation</keyword>
<comment type="caution">
    <text evidence="8">The sequence shown here is derived from an EMBL/GenBank/DDBJ whole genome shotgun (WGS) entry which is preliminary data.</text>
</comment>
<dbReference type="OrthoDB" id="9800746at2"/>
<dbReference type="AlphaFoldDB" id="A0A094LRU1"/>
<evidence type="ECO:0000256" key="2">
    <source>
        <dbReference type="ARBA" id="ARBA00005155"/>
    </source>
</evidence>
<dbReference type="GO" id="GO:0065003">
    <property type="term" value="P:protein-containing complex assembly"/>
    <property type="evidence" value="ECO:0007669"/>
    <property type="project" value="InterPro"/>
</dbReference>
<dbReference type="Gene3D" id="6.10.250.1090">
    <property type="match status" value="1"/>
</dbReference>
<gene>
    <name evidence="8" type="ORF">HR45_08545</name>
</gene>
<dbReference type="PROSITE" id="PS00699">
    <property type="entry name" value="NITROGENASE_1_1"/>
    <property type="match status" value="1"/>
</dbReference>
<feature type="domain" description="Nitrogenase/oxidoreductase component 1" evidence="7">
    <location>
        <begin position="20"/>
        <end position="427"/>
    </location>
</feature>
<evidence type="ECO:0000256" key="6">
    <source>
        <dbReference type="RuleBase" id="RU004021"/>
    </source>
</evidence>
<organism evidence="8 9">
    <name type="scientific">Shewanella mangrovi</name>
    <dbReference type="NCBI Taxonomy" id="1515746"/>
    <lineage>
        <taxon>Bacteria</taxon>
        <taxon>Pseudomonadati</taxon>
        <taxon>Pseudomonadota</taxon>
        <taxon>Gammaproteobacteria</taxon>
        <taxon>Alteromonadales</taxon>
        <taxon>Shewanellaceae</taxon>
        <taxon>Shewanella</taxon>
    </lineage>
</organism>
<evidence type="ECO:0000313" key="8">
    <source>
        <dbReference type="EMBL" id="KFZ37883.1"/>
    </source>
</evidence>
<dbReference type="EMBL" id="JPEO01000004">
    <property type="protein sequence ID" value="KFZ37883.1"/>
    <property type="molecule type" value="Genomic_DNA"/>
</dbReference>
<reference evidence="8 9" key="1">
    <citation type="submission" date="2014-06" db="EMBL/GenBank/DDBJ databases">
        <title>Shewanella sp. YQH10.</title>
        <authorList>
            <person name="Liu Y."/>
            <person name="Zeng R."/>
        </authorList>
    </citation>
    <scope>NUCLEOTIDE SEQUENCE [LARGE SCALE GENOMIC DNA]</scope>
    <source>
        <strain evidence="8 9">YQH10</strain>
    </source>
</reference>
<dbReference type="InterPro" id="IPR050152">
    <property type="entry name" value="ChlB/BchB/BchZ"/>
</dbReference>
<evidence type="ECO:0000256" key="5">
    <source>
        <dbReference type="ARBA" id="ARBA00023231"/>
    </source>
</evidence>
<dbReference type="InterPro" id="IPR000318">
    <property type="entry name" value="Nase_comp1_CS"/>
</dbReference>
<dbReference type="eggNOG" id="COG2710">
    <property type="taxonomic scope" value="Bacteria"/>
</dbReference>
<dbReference type="NCBIfam" id="TIGR01285">
    <property type="entry name" value="nifN"/>
    <property type="match status" value="1"/>
</dbReference>
<evidence type="ECO:0000313" key="9">
    <source>
        <dbReference type="Proteomes" id="UP000029264"/>
    </source>
</evidence>
<dbReference type="GO" id="GO:0016163">
    <property type="term" value="F:nitrogenase activity"/>
    <property type="evidence" value="ECO:0007669"/>
    <property type="project" value="InterPro"/>
</dbReference>
<comment type="similarity">
    <text evidence="3 6">Belongs to the NifD/NifK/NifE/NifN family.</text>
</comment>
<protein>
    <recommendedName>
        <fullName evidence="4">Nitrogenase iron-molybdenum cofactor biosynthesis protein NifN</fullName>
    </recommendedName>
</protein>
<evidence type="ECO:0000259" key="7">
    <source>
        <dbReference type="Pfam" id="PF00148"/>
    </source>
</evidence>
<accession>A0A094LRU1</accession>
<dbReference type="Proteomes" id="UP000029264">
    <property type="component" value="Unassembled WGS sequence"/>
</dbReference>
<dbReference type="RefSeq" id="WP_037441814.1">
    <property type="nucleotide sequence ID" value="NZ_JPEO01000004.1"/>
</dbReference>
<evidence type="ECO:0000256" key="4">
    <source>
        <dbReference type="ARBA" id="ARBA00013282"/>
    </source>
</evidence>
<dbReference type="Gene3D" id="3.40.50.1980">
    <property type="entry name" value="Nitrogenase molybdenum iron protein domain"/>
    <property type="match status" value="3"/>
</dbReference>
<comment type="function">
    <text evidence="1">This protein may play a role in the biosynthesis of the prosthetic group of nitrogenase (FeMo cofactor).</text>
</comment>
<dbReference type="PANTHER" id="PTHR33712">
    <property type="entry name" value="LIGHT-INDEPENDENT PROTOCHLOROPHYLLIDE REDUCTASE SUBUNIT B"/>
    <property type="match status" value="1"/>
</dbReference>
<keyword evidence="9" id="KW-1185">Reference proteome</keyword>
<dbReference type="PANTHER" id="PTHR33712:SF7">
    <property type="entry name" value="LIGHT-INDEPENDENT PROTOCHLOROPHYLLIDE REDUCTASE SUBUNIT B"/>
    <property type="match status" value="1"/>
</dbReference>
<proteinExistence type="inferred from homology"/>
<evidence type="ECO:0000256" key="3">
    <source>
        <dbReference type="ARBA" id="ARBA00011002"/>
    </source>
</evidence>
<evidence type="ECO:0000256" key="1">
    <source>
        <dbReference type="ARBA" id="ARBA00003171"/>
    </source>
</evidence>
<dbReference type="Pfam" id="PF00148">
    <property type="entry name" value="Oxidored_nitro"/>
    <property type="match status" value="1"/>
</dbReference>
<dbReference type="InterPro" id="IPR005975">
    <property type="entry name" value="Nase_Mo-Fe_CF"/>
</dbReference>
<dbReference type="UniPathway" id="UPA00782"/>
<dbReference type="STRING" id="1515746.HR45_08545"/>
<dbReference type="SUPFAM" id="SSF53807">
    <property type="entry name" value="Helical backbone' metal receptor"/>
    <property type="match status" value="1"/>
</dbReference>
<comment type="pathway">
    <text evidence="2">Cofactor biosynthesis; Fe-Mo cofactor biosynthesis.</text>
</comment>
<name>A0A094LRU1_9GAMM</name>
<sequence>MATITKQNTPLVTQPLKTSPATGATLASLGINRCIPLLHGSQGCGAFAKVYLIQHLREPIPLQNTAIDQVAAVMGGDDNLFEALKTLCSKEAPEIIAVMTSGLTEMQGTDTYRVIADFKLRHPEFAATRIINMATPDFNGCMQTGFAACVDALVRQLVQPPSGRQRARKQLNVLCSVGMTSADIETLKRYLDAFELDAVMVPDLSLSLDGHLGDDDFSPTSTGGTSVLEIEQMADSAATLVLGGSLMNTANWLKQRFDIPVISCDMGMGMKAMDSLVMQLAKLSGKPVPSWLSRARRRLQDAMLDCHFVLSNESVGIALEPDLAIGYSTLLSEMGIKQPRIVTTVDMAGLADLDAAEVIIGDIARLGQVAPQLKLVISNSHAAALFEPETPVLRAGYPCHDQFGNMDLRQFGYEGSRERLFALANLVLQHHQDEVTPHISSYRFGAEHVMPVATAKERA</sequence>